<comment type="caution">
    <text evidence="2">The sequence shown here is derived from an EMBL/GenBank/DDBJ whole genome shotgun (WGS) entry which is preliminary data.</text>
</comment>
<dbReference type="EMBL" id="WIND01000001">
    <property type="protein sequence ID" value="MSU88198.1"/>
    <property type="molecule type" value="Genomic_DNA"/>
</dbReference>
<dbReference type="AlphaFoldDB" id="A0A6L5YVB2"/>
<dbReference type="CDD" id="cd03116">
    <property type="entry name" value="MobB"/>
    <property type="match status" value="1"/>
</dbReference>
<evidence type="ECO:0000259" key="1">
    <source>
        <dbReference type="Pfam" id="PF03205"/>
    </source>
</evidence>
<name>A0A6L5YVB2_9RHOB</name>
<dbReference type="PANTHER" id="PTHR40072">
    <property type="entry name" value="MOLYBDOPTERIN-GUANINE DINUCLEOTIDE BIOSYNTHESIS ADAPTER PROTEIN-RELATED"/>
    <property type="match status" value="1"/>
</dbReference>
<dbReference type="NCBIfam" id="TIGR00176">
    <property type="entry name" value="mobB"/>
    <property type="match status" value="1"/>
</dbReference>
<dbReference type="GO" id="GO:0005525">
    <property type="term" value="F:GTP binding"/>
    <property type="evidence" value="ECO:0007669"/>
    <property type="project" value="InterPro"/>
</dbReference>
<gene>
    <name evidence="2" type="primary">mobB</name>
    <name evidence="2" type="ORF">GE300_01035</name>
</gene>
<dbReference type="InterPro" id="IPR004435">
    <property type="entry name" value="MobB_dom"/>
</dbReference>
<reference evidence="2 3" key="1">
    <citation type="submission" date="2019-10" db="EMBL/GenBank/DDBJ databases">
        <title>Cognatihalovulum marinum gen. nov. sp. nov., a new member of the family Rhodobacteraceae isolated from deep seawater of the Northwest Indian Ocean.</title>
        <authorList>
            <person name="Ruan C."/>
            <person name="Wang J."/>
            <person name="Zheng X."/>
            <person name="Song L."/>
            <person name="Zhu Y."/>
            <person name="Huang Y."/>
            <person name="Lu Z."/>
            <person name="Du W."/>
            <person name="Huang L."/>
            <person name="Dai X."/>
        </authorList>
    </citation>
    <scope>NUCLEOTIDE SEQUENCE [LARGE SCALE GENOMIC DNA]</scope>
    <source>
        <strain evidence="2 3">2CG4</strain>
    </source>
</reference>
<dbReference type="InterPro" id="IPR027417">
    <property type="entry name" value="P-loop_NTPase"/>
</dbReference>
<protein>
    <submittedName>
        <fullName evidence="2">Molybdopterin-guanine dinucleotide biosynthesis protein B</fullName>
    </submittedName>
</protein>
<dbReference type="PANTHER" id="PTHR40072:SF1">
    <property type="entry name" value="MOLYBDOPTERIN-GUANINE DINUCLEOTIDE BIOSYNTHESIS ADAPTER PROTEIN"/>
    <property type="match status" value="1"/>
</dbReference>
<dbReference type="Gene3D" id="3.40.50.300">
    <property type="entry name" value="P-loop containing nucleotide triphosphate hydrolases"/>
    <property type="match status" value="1"/>
</dbReference>
<dbReference type="InterPro" id="IPR052539">
    <property type="entry name" value="MGD_biosynthesis_adapter"/>
</dbReference>
<dbReference type="SUPFAM" id="SSF52540">
    <property type="entry name" value="P-loop containing nucleoside triphosphate hydrolases"/>
    <property type="match status" value="1"/>
</dbReference>
<dbReference type="Proteomes" id="UP000474957">
    <property type="component" value="Unassembled WGS sequence"/>
</dbReference>
<evidence type="ECO:0000313" key="3">
    <source>
        <dbReference type="Proteomes" id="UP000474957"/>
    </source>
</evidence>
<sequence length="162" mass="17332">MRLYGVTGRKNQGKTTLVERLVAHFSARGLRVSTVKHTHHGVDLEVPGTDTHRHRQAGAGEVVLASDARLAFLHELRGEAWDLPRILAAMQPADLVLVEGYKSAPHRKIEVWRGASEPPLAQQNPTIRALAGDGSAAPAGLPVFGADDVAAIAAFILRDAGE</sequence>
<dbReference type="RefSeq" id="WP_325063052.1">
    <property type="nucleotide sequence ID" value="NZ_WIND01000001.1"/>
</dbReference>
<dbReference type="GO" id="GO:0006777">
    <property type="term" value="P:Mo-molybdopterin cofactor biosynthetic process"/>
    <property type="evidence" value="ECO:0007669"/>
    <property type="project" value="InterPro"/>
</dbReference>
<organism evidence="2 3">
    <name type="scientific">Halovulum marinum</name>
    <dbReference type="NCBI Taxonomy" id="2662447"/>
    <lineage>
        <taxon>Bacteria</taxon>
        <taxon>Pseudomonadati</taxon>
        <taxon>Pseudomonadota</taxon>
        <taxon>Alphaproteobacteria</taxon>
        <taxon>Rhodobacterales</taxon>
        <taxon>Paracoccaceae</taxon>
        <taxon>Halovulum</taxon>
    </lineage>
</organism>
<accession>A0A6L5YVB2</accession>
<feature type="domain" description="Molybdopterin-guanine dinucleotide biosynthesis protein B (MobB)" evidence="1">
    <location>
        <begin position="5"/>
        <end position="132"/>
    </location>
</feature>
<evidence type="ECO:0000313" key="2">
    <source>
        <dbReference type="EMBL" id="MSU88198.1"/>
    </source>
</evidence>
<dbReference type="Pfam" id="PF03205">
    <property type="entry name" value="MobB"/>
    <property type="match status" value="1"/>
</dbReference>
<keyword evidence="3" id="KW-1185">Reference proteome</keyword>
<proteinExistence type="predicted"/>